<proteinExistence type="predicted"/>
<dbReference type="Pfam" id="PF06725">
    <property type="entry name" value="3D"/>
    <property type="match status" value="1"/>
</dbReference>
<feature type="domain" description="3D" evidence="4">
    <location>
        <begin position="330"/>
        <end position="389"/>
    </location>
</feature>
<dbReference type="RefSeq" id="WP_308418991.1">
    <property type="nucleotide sequence ID" value="NZ_BMFR01000007.1"/>
</dbReference>
<evidence type="ECO:0000259" key="5">
    <source>
        <dbReference type="Pfam" id="PF24568"/>
    </source>
</evidence>
<feature type="region of interest" description="Disordered" evidence="3">
    <location>
        <begin position="252"/>
        <end position="296"/>
    </location>
</feature>
<name>A0A917M475_9BACI</name>
<sequence length="390" mass="43708">MTKKLTAITLATSLILGSFYFNNSISHAETKQDLRNIQEQRKDVKEDLSKADKQVTDLMSEIEDLNKEIERVNQSLQEKQETIEETERDIKNSIKDIRILQDEIKELEADIQKRQEILKDRIASYQKSGGSMSYLEVIFGAQSFSDFISRVSLVSTITESDATLIENLKTDIHKVAEKKKLALEKLNELNEMKAKQEETLAQINGEKRKNEQHRVLLEKKQQALIALIGELKSEDKNLASLEKEVKHNIEAQAAEKALRTKREAERKRNETKARSVKEAVAKGNESEEKTQENDDKKTFTVTATAYTLESAGGSGTTYTGIDLKENPNAKVIAVDPSVIPLGSIVHVEGYGYAIAGDIGSAINGNKIDVYVPTEQAAMKWGVRTVKVTIQ</sequence>
<feature type="domain" description="Peptidoglycan hydrolase PcsB coiled-coil" evidence="5">
    <location>
        <begin position="104"/>
        <end position="178"/>
    </location>
</feature>
<dbReference type="Pfam" id="PF24568">
    <property type="entry name" value="CC_PcsB"/>
    <property type="match status" value="1"/>
</dbReference>
<gene>
    <name evidence="6" type="ORF">GCM10011398_21060</name>
</gene>
<dbReference type="EMBL" id="BMFR01000007">
    <property type="protein sequence ID" value="GGG75940.1"/>
    <property type="molecule type" value="Genomic_DNA"/>
</dbReference>
<dbReference type="PANTHER" id="PTHR39160:SF4">
    <property type="entry name" value="RESUSCITATION-PROMOTING FACTOR RPFB"/>
    <property type="match status" value="1"/>
</dbReference>
<dbReference type="InterPro" id="IPR051933">
    <property type="entry name" value="Resuscitation_pf_RpfB"/>
</dbReference>
<accession>A0A917M475</accession>
<dbReference type="GO" id="GO:0019867">
    <property type="term" value="C:outer membrane"/>
    <property type="evidence" value="ECO:0007669"/>
    <property type="project" value="InterPro"/>
</dbReference>
<dbReference type="AlphaFoldDB" id="A0A917M475"/>
<dbReference type="SUPFAM" id="SSF50685">
    <property type="entry name" value="Barwin-like endoglucanases"/>
    <property type="match status" value="1"/>
</dbReference>
<evidence type="ECO:0000256" key="3">
    <source>
        <dbReference type="SAM" id="MobiDB-lite"/>
    </source>
</evidence>
<keyword evidence="1" id="KW-0732">Signal</keyword>
<dbReference type="GO" id="GO:0009254">
    <property type="term" value="P:peptidoglycan turnover"/>
    <property type="evidence" value="ECO:0007669"/>
    <property type="project" value="InterPro"/>
</dbReference>
<dbReference type="InterPro" id="IPR036908">
    <property type="entry name" value="RlpA-like_sf"/>
</dbReference>
<dbReference type="SUPFAM" id="SSF46966">
    <property type="entry name" value="Spectrin repeat"/>
    <property type="match status" value="1"/>
</dbReference>
<protein>
    <submittedName>
        <fullName evidence="6">Cell wall-binding protein</fullName>
    </submittedName>
</protein>
<feature type="compositionally biased region" description="Basic and acidic residues" evidence="3">
    <location>
        <begin position="256"/>
        <end position="296"/>
    </location>
</feature>
<feature type="coiled-coil region" evidence="2">
    <location>
        <begin position="27"/>
        <end position="117"/>
    </location>
</feature>
<reference evidence="6" key="1">
    <citation type="journal article" date="2014" name="Int. J. Syst. Evol. Microbiol.">
        <title>Complete genome sequence of Corynebacterium casei LMG S-19264T (=DSM 44701T), isolated from a smear-ripened cheese.</title>
        <authorList>
            <consortium name="US DOE Joint Genome Institute (JGI-PGF)"/>
            <person name="Walter F."/>
            <person name="Albersmeier A."/>
            <person name="Kalinowski J."/>
            <person name="Ruckert C."/>
        </authorList>
    </citation>
    <scope>NUCLEOTIDE SEQUENCE</scope>
    <source>
        <strain evidence="6">CGMCC 1.12754</strain>
    </source>
</reference>
<keyword evidence="7" id="KW-1185">Reference proteome</keyword>
<dbReference type="GO" id="GO:0004553">
    <property type="term" value="F:hydrolase activity, hydrolyzing O-glycosyl compounds"/>
    <property type="evidence" value="ECO:0007669"/>
    <property type="project" value="InterPro"/>
</dbReference>
<evidence type="ECO:0000259" key="4">
    <source>
        <dbReference type="Pfam" id="PF06725"/>
    </source>
</evidence>
<comment type="caution">
    <text evidence="6">The sequence shown here is derived from an EMBL/GenBank/DDBJ whole genome shotgun (WGS) entry which is preliminary data.</text>
</comment>
<evidence type="ECO:0000313" key="6">
    <source>
        <dbReference type="EMBL" id="GGG75940.1"/>
    </source>
</evidence>
<dbReference type="Proteomes" id="UP000622860">
    <property type="component" value="Unassembled WGS sequence"/>
</dbReference>
<organism evidence="6 7">
    <name type="scientific">Virgibacillus oceani</name>
    <dbReference type="NCBI Taxonomy" id="1479511"/>
    <lineage>
        <taxon>Bacteria</taxon>
        <taxon>Bacillati</taxon>
        <taxon>Bacillota</taxon>
        <taxon>Bacilli</taxon>
        <taxon>Bacillales</taxon>
        <taxon>Bacillaceae</taxon>
        <taxon>Virgibacillus</taxon>
    </lineage>
</organism>
<keyword evidence="2" id="KW-0175">Coiled coil</keyword>
<dbReference type="InterPro" id="IPR057309">
    <property type="entry name" value="PcsB_CC"/>
</dbReference>
<evidence type="ECO:0000256" key="1">
    <source>
        <dbReference type="ARBA" id="ARBA00022729"/>
    </source>
</evidence>
<dbReference type="Gene3D" id="6.10.250.3150">
    <property type="match status" value="1"/>
</dbReference>
<dbReference type="PANTHER" id="PTHR39160">
    <property type="entry name" value="CELL WALL-BINDING PROTEIN YOCH"/>
    <property type="match status" value="1"/>
</dbReference>
<dbReference type="InterPro" id="IPR010611">
    <property type="entry name" value="3D_dom"/>
</dbReference>
<reference evidence="6" key="2">
    <citation type="submission" date="2020-09" db="EMBL/GenBank/DDBJ databases">
        <authorList>
            <person name="Sun Q."/>
            <person name="Zhou Y."/>
        </authorList>
    </citation>
    <scope>NUCLEOTIDE SEQUENCE</scope>
    <source>
        <strain evidence="6">CGMCC 1.12754</strain>
    </source>
</reference>
<evidence type="ECO:0000313" key="7">
    <source>
        <dbReference type="Proteomes" id="UP000622860"/>
    </source>
</evidence>
<evidence type="ECO:0000256" key="2">
    <source>
        <dbReference type="SAM" id="Coils"/>
    </source>
</evidence>
<dbReference type="CDD" id="cd22786">
    <property type="entry name" value="DPBB_YuiC-like"/>
    <property type="match status" value="1"/>
</dbReference>